<accession>A0A1W1W7G2</accession>
<dbReference type="RefSeq" id="WP_084660797.1">
    <property type="nucleotide sequence ID" value="NZ_FWWY01000001.1"/>
</dbReference>
<feature type="compositionally biased region" description="Polar residues" evidence="1">
    <location>
        <begin position="1"/>
        <end position="11"/>
    </location>
</feature>
<sequence>MATVPQISENNVPIPALPTAPDFPEADLQPERYRIKARAFESEGEAISTMTGVILAVRPSRWYAIPDDKNPDDQLTVCELVDSQHGLYRLDPVAGETGPTEMRECATCPLNRWRSAPNGGKGKACREKRLLLFLRDGEYLPIVVVAPPTSLRVVSRFVTRAAARRLKLGQIHVSLTITPQKRGGQEWGVLRIDELGVLDDAAQTDLAQRLQDGPLARMYQEYVSALAYADRSV</sequence>
<dbReference type="Proteomes" id="UP000192660">
    <property type="component" value="Unassembled WGS sequence"/>
</dbReference>
<feature type="region of interest" description="Disordered" evidence="1">
    <location>
        <begin position="1"/>
        <end position="27"/>
    </location>
</feature>
<dbReference type="AlphaFoldDB" id="A0A1W1W7G2"/>
<gene>
    <name evidence="2" type="ORF">SAMN00768000_0280</name>
</gene>
<evidence type="ECO:0000256" key="1">
    <source>
        <dbReference type="SAM" id="MobiDB-lite"/>
    </source>
</evidence>
<reference evidence="3" key="1">
    <citation type="submission" date="2017-04" db="EMBL/GenBank/DDBJ databases">
        <authorList>
            <person name="Varghese N."/>
            <person name="Submissions S."/>
        </authorList>
    </citation>
    <scope>NUCLEOTIDE SEQUENCE [LARGE SCALE GENOMIC DNA]</scope>
    <source>
        <strain evidence="3">DSM 9293</strain>
    </source>
</reference>
<protein>
    <submittedName>
        <fullName evidence="2">Uncharacterized protein</fullName>
    </submittedName>
</protein>
<organism evidence="2 3">
    <name type="scientific">Sulfobacillus thermosulfidooxidans (strain DSM 9293 / VKM B-1269 / AT-1)</name>
    <dbReference type="NCBI Taxonomy" id="929705"/>
    <lineage>
        <taxon>Bacteria</taxon>
        <taxon>Bacillati</taxon>
        <taxon>Bacillota</taxon>
        <taxon>Clostridia</taxon>
        <taxon>Eubacteriales</taxon>
        <taxon>Clostridiales Family XVII. Incertae Sedis</taxon>
        <taxon>Sulfobacillus</taxon>
    </lineage>
</organism>
<evidence type="ECO:0000313" key="2">
    <source>
        <dbReference type="EMBL" id="SMC02069.1"/>
    </source>
</evidence>
<name>A0A1W1W7G2_SULTA</name>
<proteinExistence type="predicted"/>
<evidence type="ECO:0000313" key="3">
    <source>
        <dbReference type="Proteomes" id="UP000192660"/>
    </source>
</evidence>
<keyword evidence="3" id="KW-1185">Reference proteome</keyword>
<dbReference type="EMBL" id="FWWY01000001">
    <property type="protein sequence ID" value="SMC02069.1"/>
    <property type="molecule type" value="Genomic_DNA"/>
</dbReference>
<dbReference type="OrthoDB" id="2372172at2"/>